<feature type="compositionally biased region" description="Basic residues" evidence="1">
    <location>
        <begin position="43"/>
        <end position="65"/>
    </location>
</feature>
<dbReference type="OrthoDB" id="9809781at2"/>
<evidence type="ECO:0000313" key="5">
    <source>
        <dbReference type="EMBL" id="OUM19526.1"/>
    </source>
</evidence>
<feature type="domain" description="Phosphodiester glycosidase" evidence="3">
    <location>
        <begin position="281"/>
        <end position="454"/>
    </location>
</feature>
<organism evidence="5 6">
    <name type="scientific">Butyricicoccus porcorum</name>
    <dbReference type="NCBI Taxonomy" id="1945634"/>
    <lineage>
        <taxon>Bacteria</taxon>
        <taxon>Bacillati</taxon>
        <taxon>Bacillota</taxon>
        <taxon>Clostridia</taxon>
        <taxon>Eubacteriales</taxon>
        <taxon>Butyricicoccaceae</taxon>
        <taxon>Butyricicoccus</taxon>
    </lineage>
</organism>
<dbReference type="EMBL" id="NHOC01000016">
    <property type="protein sequence ID" value="OUM19526.1"/>
    <property type="molecule type" value="Genomic_DNA"/>
</dbReference>
<reference evidence="5 6" key="1">
    <citation type="submission" date="2017-05" db="EMBL/GenBank/DDBJ databases">
        <title>Butyricicoccus porcorum sp. nov. a butyrate-producing bacterium from the swine intestinal tract.</title>
        <authorList>
            <person name="Trachsel J."/>
            <person name="Humphrey S."/>
            <person name="Allen H.K."/>
        </authorList>
    </citation>
    <scope>NUCLEOTIDE SEQUENCE [LARGE SCALE GENOMIC DNA]</scope>
    <source>
        <strain evidence="5">BB10</strain>
    </source>
</reference>
<dbReference type="Pfam" id="PF09992">
    <property type="entry name" value="NAGPA"/>
    <property type="match status" value="1"/>
</dbReference>
<evidence type="ECO:0000256" key="1">
    <source>
        <dbReference type="SAM" id="MobiDB-lite"/>
    </source>
</evidence>
<evidence type="ECO:0000313" key="4">
    <source>
        <dbReference type="EMBL" id="OUM19281.1"/>
    </source>
</evidence>
<evidence type="ECO:0000256" key="2">
    <source>
        <dbReference type="SAM" id="Phobius"/>
    </source>
</evidence>
<dbReference type="PANTHER" id="PTHR40446">
    <property type="entry name" value="N-ACETYLGLUCOSAMINE-1-PHOSPHODIESTER ALPHA-N-ACETYLGLUCOSAMINIDASE"/>
    <property type="match status" value="1"/>
</dbReference>
<dbReference type="AlphaFoldDB" id="A0A252F132"/>
<sequence length="457" mass="50113">MAENCAIIRHQQYARGEPVNGEQNRNDSGWVCLEEKTAGAPATKKRRISAPKKQKKLRRGRRKARNKRHILRGTAITLAGLAALYCVLVFSHIPLIEKWRTIYIETAMGTMNHQWLATMFLPQSVIDDVMSGRMTIELRQEEYNSSWDTGTDTSFDDTGEEAVDTWDDIREQFSEAYAEIDQKSFWAYMAAHKKSDVLDEDGYLMIDQADYDEEETGIQTIYGDPVCAIDTRNGIVIVGLKGDGYSGRMAIVKNPGQVRLAVSDTLGSSGSYLKQICRSTNAVLGINASGFSDPEGTGNGGDVFGMVVSGGRTVIDTLDTKMKVIGMDSGNRLNISSTLPRGTRDAMQFSPALIVNGKQLISGSSGWGLQPRSVIGQTKDGQMLLTVIDGRQPGYSIGITLGDLTDILYQYGAYQACNLDGGSSAVMYYRGRNITRSSAVTPDKGRHIPNAWIVDAN</sequence>
<name>A0A252F132_9FIRM</name>
<dbReference type="InterPro" id="IPR018711">
    <property type="entry name" value="NAGPA"/>
</dbReference>
<accession>A0A252F132</accession>
<keyword evidence="6" id="KW-1185">Reference proteome</keyword>
<evidence type="ECO:0000259" key="3">
    <source>
        <dbReference type="Pfam" id="PF09992"/>
    </source>
</evidence>
<dbReference type="Proteomes" id="UP000194903">
    <property type="component" value="Unassembled WGS sequence"/>
</dbReference>
<gene>
    <name evidence="5" type="ORF">CBW42_12755</name>
    <name evidence="4" type="ORF">CBW42_14135</name>
</gene>
<keyword evidence="2" id="KW-0472">Membrane</keyword>
<keyword evidence="2" id="KW-0812">Transmembrane</keyword>
<protein>
    <recommendedName>
        <fullName evidence="3">Phosphodiester glycosidase domain-containing protein</fullName>
    </recommendedName>
</protein>
<proteinExistence type="predicted"/>
<dbReference type="PANTHER" id="PTHR40446:SF2">
    <property type="entry name" value="N-ACETYLGLUCOSAMINE-1-PHOSPHODIESTER ALPHA-N-ACETYLGLUCOSAMINIDASE"/>
    <property type="match status" value="1"/>
</dbReference>
<evidence type="ECO:0000313" key="6">
    <source>
        <dbReference type="Proteomes" id="UP000194903"/>
    </source>
</evidence>
<keyword evidence="2" id="KW-1133">Transmembrane helix</keyword>
<feature type="transmembrane region" description="Helical" evidence="2">
    <location>
        <begin position="69"/>
        <end position="90"/>
    </location>
</feature>
<dbReference type="EMBL" id="NHOC01000024">
    <property type="protein sequence ID" value="OUM19281.1"/>
    <property type="molecule type" value="Genomic_DNA"/>
</dbReference>
<comment type="caution">
    <text evidence="5">The sequence shown here is derived from an EMBL/GenBank/DDBJ whole genome shotgun (WGS) entry which is preliminary data.</text>
</comment>
<feature type="region of interest" description="Disordered" evidence="1">
    <location>
        <begin position="41"/>
        <end position="65"/>
    </location>
</feature>